<comment type="subcellular location">
    <subcellularLocation>
        <location evidence="3">Nucleus</location>
    </subcellularLocation>
</comment>
<dbReference type="GO" id="GO:0140682">
    <property type="term" value="F:FAD-dependent H3K4me/H3K4me3 demethylase activity"/>
    <property type="evidence" value="ECO:0007669"/>
    <property type="project" value="UniProtKB-EC"/>
</dbReference>
<feature type="binding site" evidence="4">
    <location>
        <position position="699"/>
    </location>
    <ligand>
        <name>FAD</name>
        <dbReference type="ChEBI" id="CHEBI:57692"/>
    </ligand>
</feature>
<dbReference type="SUPFAM" id="SSF46689">
    <property type="entry name" value="Homeodomain-like"/>
    <property type="match status" value="1"/>
</dbReference>
<dbReference type="GO" id="GO:0050660">
    <property type="term" value="F:flavin adenine dinucleotide binding"/>
    <property type="evidence" value="ECO:0007669"/>
    <property type="project" value="UniProtKB-UniRule"/>
</dbReference>
<keyword evidence="5" id="KW-0175">Coiled coil</keyword>
<dbReference type="Gene3D" id="3.50.50.60">
    <property type="entry name" value="FAD/NAD(P)-binding domain"/>
    <property type="match status" value="2"/>
</dbReference>
<feature type="compositionally biased region" description="Basic and acidic residues" evidence="6">
    <location>
        <begin position="34"/>
        <end position="55"/>
    </location>
</feature>
<evidence type="ECO:0000256" key="3">
    <source>
        <dbReference type="PIRNR" id="PIRNR038051"/>
    </source>
</evidence>
<accession>A0A7I8VLZ4</accession>
<dbReference type="FunFam" id="1.10.10.10:FF:000064">
    <property type="entry name" value="Lysine-specific histone demethylase 1A"/>
    <property type="match status" value="1"/>
</dbReference>
<dbReference type="GO" id="GO:0003682">
    <property type="term" value="F:chromatin binding"/>
    <property type="evidence" value="ECO:0007669"/>
    <property type="project" value="TreeGrafter"/>
</dbReference>
<evidence type="ECO:0000256" key="5">
    <source>
        <dbReference type="SAM" id="Coils"/>
    </source>
</evidence>
<dbReference type="Gene3D" id="3.90.660.10">
    <property type="match status" value="1"/>
</dbReference>
<dbReference type="OrthoDB" id="9982100at2759"/>
<feature type="binding site" evidence="4">
    <location>
        <position position="222"/>
    </location>
    <ligand>
        <name>FAD</name>
        <dbReference type="ChEBI" id="CHEBI:57692"/>
    </ligand>
</feature>
<dbReference type="SUPFAM" id="SSF51905">
    <property type="entry name" value="FAD/NAD(P)-binding domain"/>
    <property type="match status" value="1"/>
</dbReference>
<keyword evidence="3" id="KW-0156">Chromatin regulator</keyword>
<sequence length="744" mass="83360">MSKNSVDTDNKSDNDQQIMEESPSRNLRKKPRKSLMEHTQNDDSEKESDRSESPRPKLPKVVYEDESEEDTSVELPKIETCEDAAFQSRVPPDKMTALEAECFPEIVAAGTESQQVFLHIRNKLLLLWLSDSKKELTIERALSGIDAPYNSDGPLITRVHSFLDRYGSINFGVYQRLSSPKERRGKVIIIGAGISGLIAARQLESFGIDTIVLESTDRVGGRIKTFKKNDYVADLGAMVITGLGGNPITVLSKQIDLELHKVRQRCPLYESNGNTIVKEKDEMIEKEFNRLLEASSYISHQMDFNTANGEPLSLGNTLEYVIKLQEKSVKEAQCLQLKQVVTEQEKLREIYSRMALLIKKIKTAFQCYEEANDKTTDGKKNGNSDDVTVKFLKRKNLRELNLSVKEYESLLEKKDTLEKKLKELEENLPSDIYLSSRDRQILDWHFANLEFANATPLNKLSLKHWDQDDDYEFIGNHLIAKNGYSSVAVALAQSLPNILLNSPVTRIQYSREGVTVTAMKNKEAVVFKGDAVLCTLPLGVLKNDNCPKFEPPLPEWKLTAIQRLGFGNLNKVVLCFDKIFWESSYHLFGHIGTTTASRGELFLFWTLYNSPVIIAMVAGNAARIMESVTDDVIVGRTISVLKAIFGNPNVPPPKEAVVTRWMGDPNSHGAYTFVATGSSGADYDQLAVPVKPRLFFAGEHTIRQYPATVHGALLSGLREAARISDLILGTPYTLPPKAPSLVVR</sequence>
<dbReference type="Gene3D" id="1.10.10.10">
    <property type="entry name" value="Winged helix-like DNA-binding domain superfamily/Winged helix DNA-binding domain"/>
    <property type="match status" value="1"/>
</dbReference>
<comment type="caution">
    <text evidence="8">The sequence shown here is derived from an EMBL/GenBank/DDBJ whole genome shotgun (WGS) entry which is preliminary data.</text>
</comment>
<feature type="region of interest" description="Disordered" evidence="6">
    <location>
        <begin position="1"/>
        <end position="73"/>
    </location>
</feature>
<keyword evidence="3" id="KW-0539">Nucleus</keyword>
<dbReference type="FunFam" id="3.50.50.60:FF:000029">
    <property type="entry name" value="Lysine-specific histone demethylase"/>
    <property type="match status" value="1"/>
</dbReference>
<evidence type="ECO:0000256" key="1">
    <source>
        <dbReference type="ARBA" id="ARBA00005995"/>
    </source>
</evidence>
<dbReference type="InterPro" id="IPR009057">
    <property type="entry name" value="Homeodomain-like_sf"/>
</dbReference>
<dbReference type="PANTHER" id="PTHR10742">
    <property type="entry name" value="FLAVIN MONOAMINE OXIDASE"/>
    <property type="match status" value="1"/>
</dbReference>
<dbReference type="InterPro" id="IPR017366">
    <property type="entry name" value="Hist_Lys-spec_deMease"/>
</dbReference>
<dbReference type="Pfam" id="PF01593">
    <property type="entry name" value="Amino_oxidase"/>
    <property type="match status" value="2"/>
</dbReference>
<proteinExistence type="inferred from homology"/>
<dbReference type="AlphaFoldDB" id="A0A7I8VLZ4"/>
<evidence type="ECO:0000256" key="2">
    <source>
        <dbReference type="ARBA" id="ARBA00023002"/>
    </source>
</evidence>
<dbReference type="Pfam" id="PF04433">
    <property type="entry name" value="SWIRM"/>
    <property type="match status" value="1"/>
</dbReference>
<keyword evidence="3" id="KW-0285">Flavoprotein</keyword>
<dbReference type="GO" id="GO:0006355">
    <property type="term" value="P:regulation of DNA-templated transcription"/>
    <property type="evidence" value="ECO:0007669"/>
    <property type="project" value="InterPro"/>
</dbReference>
<evidence type="ECO:0000313" key="8">
    <source>
        <dbReference type="EMBL" id="CAD5117315.1"/>
    </source>
</evidence>
<dbReference type="InterPro" id="IPR002937">
    <property type="entry name" value="Amino_oxidase"/>
</dbReference>
<feature type="binding site" evidence="4">
    <location>
        <begin position="708"/>
        <end position="709"/>
    </location>
    <ligand>
        <name>FAD</name>
        <dbReference type="ChEBI" id="CHEBI:57692"/>
    </ligand>
</feature>
<dbReference type="SUPFAM" id="SSF54373">
    <property type="entry name" value="FAD-linked reductases, C-terminal domain"/>
    <property type="match status" value="1"/>
</dbReference>
<keyword evidence="3" id="KW-0805">Transcription regulation</keyword>
<keyword evidence="3 4" id="KW-0274">FAD</keyword>
<keyword evidence="9" id="KW-1185">Reference proteome</keyword>
<keyword evidence="2 3" id="KW-0560">Oxidoreductase</keyword>
<dbReference type="InterPro" id="IPR007526">
    <property type="entry name" value="SWIRM"/>
</dbReference>
<gene>
    <name evidence="8" type="ORF">DGYR_LOCUS5852</name>
</gene>
<feature type="coiled-coil region" evidence="5">
    <location>
        <begin position="400"/>
        <end position="427"/>
    </location>
</feature>
<dbReference type="PANTHER" id="PTHR10742:SF386">
    <property type="entry name" value="LYSINE-SPECIFIC HISTONE DEMETHYLASE 1A"/>
    <property type="match status" value="1"/>
</dbReference>
<name>A0A7I8VLZ4_9ANNE</name>
<protein>
    <recommendedName>
        <fullName evidence="3">Lysine-specific histone demethylase</fullName>
        <ecNumber evidence="3">1.14.99.66</ecNumber>
    </recommendedName>
</protein>
<keyword evidence="3" id="KW-0678">Repressor</keyword>
<dbReference type="GO" id="GO:0005634">
    <property type="term" value="C:nucleus"/>
    <property type="evidence" value="ECO:0007669"/>
    <property type="project" value="UniProtKB-SubCell"/>
</dbReference>
<dbReference type="EMBL" id="CAJFCJ010000007">
    <property type="protein sequence ID" value="CAD5117315.1"/>
    <property type="molecule type" value="Genomic_DNA"/>
</dbReference>
<dbReference type="EC" id="1.14.99.66" evidence="3"/>
<feature type="binding site" evidence="4">
    <location>
        <begin position="238"/>
        <end position="239"/>
    </location>
    <ligand>
        <name>FAD</name>
        <dbReference type="ChEBI" id="CHEBI:57692"/>
    </ligand>
</feature>
<feature type="compositionally biased region" description="Basic and acidic residues" evidence="6">
    <location>
        <begin position="1"/>
        <end position="14"/>
    </location>
</feature>
<dbReference type="PROSITE" id="PS50934">
    <property type="entry name" value="SWIRM"/>
    <property type="match status" value="1"/>
</dbReference>
<dbReference type="InterPro" id="IPR050281">
    <property type="entry name" value="Flavin_monoamine_oxidase"/>
</dbReference>
<evidence type="ECO:0000313" key="9">
    <source>
        <dbReference type="Proteomes" id="UP000549394"/>
    </source>
</evidence>
<evidence type="ECO:0000256" key="4">
    <source>
        <dbReference type="PIRSR" id="PIRSR038051-1"/>
    </source>
</evidence>
<comment type="catalytic activity">
    <reaction evidence="3">
        <text>N(6),N(6)-dimethyl-L-lysyl(4)-[histone H3] + 2 A + 2 H2O = L-lysyl(4)-[histone H3] + 2 formaldehyde + 2 AH2</text>
        <dbReference type="Rhea" id="RHEA:60244"/>
        <dbReference type="Rhea" id="RHEA-COMP:15540"/>
        <dbReference type="Rhea" id="RHEA-COMP:15547"/>
        <dbReference type="ChEBI" id="CHEBI:13193"/>
        <dbReference type="ChEBI" id="CHEBI:15377"/>
        <dbReference type="ChEBI" id="CHEBI:16842"/>
        <dbReference type="ChEBI" id="CHEBI:17499"/>
        <dbReference type="ChEBI" id="CHEBI:29969"/>
        <dbReference type="ChEBI" id="CHEBI:61976"/>
        <dbReference type="EC" id="1.14.99.66"/>
    </reaction>
</comment>
<comment type="cofactor">
    <cofactor evidence="3 4">
        <name>FAD</name>
        <dbReference type="ChEBI" id="CHEBI:57692"/>
    </cofactor>
</comment>
<comment type="function">
    <text evidence="3">Histone demethylase that specifically demethylates 'Lys-4' of histone H3, a specific tag for epigenetic transcriptional activation, thereby acting as a corepressor. Acts by oxidizing the substrate by FAD to generate the corresponding imine that is subsequently hydrolyzed. Demethylates both mono- and di-methylated 'Lys-4' of histone H3.</text>
</comment>
<evidence type="ECO:0000259" key="7">
    <source>
        <dbReference type="PROSITE" id="PS50934"/>
    </source>
</evidence>
<dbReference type="InterPro" id="IPR036388">
    <property type="entry name" value="WH-like_DNA-bd_sf"/>
</dbReference>
<comment type="similarity">
    <text evidence="1 3">Belongs to the flavin monoamine oxidase family.</text>
</comment>
<feature type="domain" description="SWIRM" evidence="7">
    <location>
        <begin position="81"/>
        <end position="180"/>
    </location>
</feature>
<dbReference type="PRINTS" id="PR00420">
    <property type="entry name" value="RNGMNOXGNASE"/>
</dbReference>
<dbReference type="Proteomes" id="UP000549394">
    <property type="component" value="Unassembled WGS sequence"/>
</dbReference>
<keyword evidence="3" id="KW-0804">Transcription</keyword>
<dbReference type="InterPro" id="IPR036188">
    <property type="entry name" value="FAD/NAD-bd_sf"/>
</dbReference>
<evidence type="ECO:0000256" key="6">
    <source>
        <dbReference type="SAM" id="MobiDB-lite"/>
    </source>
</evidence>
<reference evidence="8 9" key="1">
    <citation type="submission" date="2020-08" db="EMBL/GenBank/DDBJ databases">
        <authorList>
            <person name="Hejnol A."/>
        </authorList>
    </citation>
    <scope>NUCLEOTIDE SEQUENCE [LARGE SCALE GENOMIC DNA]</scope>
</reference>
<organism evidence="8 9">
    <name type="scientific">Dimorphilus gyrociliatus</name>
    <dbReference type="NCBI Taxonomy" id="2664684"/>
    <lineage>
        <taxon>Eukaryota</taxon>
        <taxon>Metazoa</taxon>
        <taxon>Spiralia</taxon>
        <taxon>Lophotrochozoa</taxon>
        <taxon>Annelida</taxon>
        <taxon>Polychaeta</taxon>
        <taxon>Polychaeta incertae sedis</taxon>
        <taxon>Dinophilidae</taxon>
        <taxon>Dimorphilus</taxon>
    </lineage>
</organism>
<dbReference type="PIRSF" id="PIRSF038051">
    <property type="entry name" value="Histone_Lys-demethylase"/>
    <property type="match status" value="1"/>
</dbReference>